<dbReference type="PROSITE" id="PS50893">
    <property type="entry name" value="ABC_TRANSPORTER_2"/>
    <property type="match status" value="1"/>
</dbReference>
<dbReference type="PANTHER" id="PTHR42711:SF19">
    <property type="entry name" value="DOXORUBICIN RESISTANCE ATP-BINDING PROTEIN DRRA"/>
    <property type="match status" value="1"/>
</dbReference>
<organism evidence="10 11">
    <name type="scientific">Lactiplantibacillus pentosus</name>
    <name type="common">Lactobacillus pentosus</name>
    <dbReference type="NCBI Taxonomy" id="1589"/>
    <lineage>
        <taxon>Bacteria</taxon>
        <taxon>Bacillati</taxon>
        <taxon>Bacillota</taxon>
        <taxon>Bacilli</taxon>
        <taxon>Lactobacillales</taxon>
        <taxon>Lactobacillaceae</taxon>
        <taxon>Lactiplantibacillus</taxon>
    </lineage>
</organism>
<evidence type="ECO:0000256" key="4">
    <source>
        <dbReference type="ARBA" id="ARBA00022741"/>
    </source>
</evidence>
<dbReference type="InterPro" id="IPR005894">
    <property type="entry name" value="DrrA"/>
</dbReference>
<dbReference type="PANTHER" id="PTHR42711">
    <property type="entry name" value="ABC TRANSPORTER ATP-BINDING PROTEIN"/>
    <property type="match status" value="1"/>
</dbReference>
<keyword evidence="6" id="KW-1278">Translocase</keyword>
<evidence type="ECO:0000256" key="5">
    <source>
        <dbReference type="ARBA" id="ARBA00022840"/>
    </source>
</evidence>
<evidence type="ECO:0000313" key="11">
    <source>
        <dbReference type="Proteomes" id="UP001267003"/>
    </source>
</evidence>
<evidence type="ECO:0000313" key="10">
    <source>
        <dbReference type="EMBL" id="MDT6991608.1"/>
    </source>
</evidence>
<dbReference type="KEGG" id="lpg:BB562_08030"/>
<gene>
    <name evidence="10" type="ORF">RI536_16210</name>
</gene>
<dbReference type="AlphaFoldDB" id="A0AAW8W282"/>
<sequence>MDIQHIIEVQQVKKRFGDELAVADVSFNVQAGEIFGLLGPNGAGKTTLLKMMTTLLRQDSGTIRLNGYDTLTQARAVRQQFGLTGQTATIDQDLSARENLIIFGRLNGLTRNAAKARADELLRDFSLEHSAQRPLSTFSGGMRRRLDLAVSLISRPKILFLDEPTTGLDPRTRSEMWTAIRQLVRQGSTVVLTTQYLEEADQLADRIALLDHGRLKALGPVAALKQQVGGLKLQLALAQTQATQPAQQIMTQLTTQPVQVSDRNVSVQLAADDATRVTAQILERLQQAQIEIDRFALEPPSLDDVFLTMTVGKN</sequence>
<dbReference type="InterPro" id="IPR027417">
    <property type="entry name" value="P-loop_NTPase"/>
</dbReference>
<dbReference type="InterPro" id="IPR050763">
    <property type="entry name" value="ABC_transporter_ATP-binding"/>
</dbReference>
<dbReference type="InterPro" id="IPR025302">
    <property type="entry name" value="DrrA1/2-like_C"/>
</dbReference>
<protein>
    <submittedName>
        <fullName evidence="10">ATP-binding cassette domain-containing protein</fullName>
    </submittedName>
</protein>
<feature type="domain" description="ABC transporter" evidence="9">
    <location>
        <begin position="7"/>
        <end position="237"/>
    </location>
</feature>
<name>A0AAW8W282_LACPE</name>
<dbReference type="FunFam" id="3.40.50.300:FF:000589">
    <property type="entry name" value="ABC transporter, ATP-binding subunit"/>
    <property type="match status" value="1"/>
</dbReference>
<dbReference type="GO" id="GO:0043215">
    <property type="term" value="P:daunorubicin transport"/>
    <property type="evidence" value="ECO:0007669"/>
    <property type="project" value="InterPro"/>
</dbReference>
<comment type="subcellular location">
    <subcellularLocation>
        <location evidence="1">Cell membrane</location>
        <topology evidence="1">Peripheral membrane protein</topology>
        <orientation evidence="1">Cytoplasmic side</orientation>
    </subcellularLocation>
</comment>
<evidence type="ECO:0000256" key="2">
    <source>
        <dbReference type="ARBA" id="ARBA00022448"/>
    </source>
</evidence>
<reference evidence="10" key="1">
    <citation type="submission" date="2023-08" db="EMBL/GenBank/DDBJ databases">
        <authorList>
            <person name="Page C.A."/>
            <person name="Perez-Diaz I.M."/>
        </authorList>
    </citation>
    <scope>NUCLEOTIDE SEQUENCE</scope>
    <source>
        <strain evidence="10">7.8.46</strain>
    </source>
</reference>
<dbReference type="InterPro" id="IPR003439">
    <property type="entry name" value="ABC_transporter-like_ATP-bd"/>
</dbReference>
<dbReference type="GO" id="GO:0005886">
    <property type="term" value="C:plasma membrane"/>
    <property type="evidence" value="ECO:0007669"/>
    <property type="project" value="UniProtKB-SubCell"/>
</dbReference>
<dbReference type="SUPFAM" id="SSF52540">
    <property type="entry name" value="P-loop containing nucleoside triphosphate hydrolases"/>
    <property type="match status" value="1"/>
</dbReference>
<keyword evidence="2" id="KW-0813">Transport</keyword>
<evidence type="ECO:0000259" key="9">
    <source>
        <dbReference type="PROSITE" id="PS50893"/>
    </source>
</evidence>
<dbReference type="NCBIfam" id="TIGR01188">
    <property type="entry name" value="drrA"/>
    <property type="match status" value="1"/>
</dbReference>
<accession>A0AAW8W282</accession>
<evidence type="ECO:0000256" key="8">
    <source>
        <dbReference type="ARBA" id="ARBA00049985"/>
    </source>
</evidence>
<dbReference type="Proteomes" id="UP001267003">
    <property type="component" value="Unassembled WGS sequence"/>
</dbReference>
<proteinExistence type="inferred from homology"/>
<dbReference type="InterPro" id="IPR003593">
    <property type="entry name" value="AAA+_ATPase"/>
</dbReference>
<keyword evidence="7" id="KW-0472">Membrane</keyword>
<evidence type="ECO:0000256" key="7">
    <source>
        <dbReference type="ARBA" id="ARBA00023136"/>
    </source>
</evidence>
<evidence type="ECO:0000256" key="1">
    <source>
        <dbReference type="ARBA" id="ARBA00004413"/>
    </source>
</evidence>
<dbReference type="Pfam" id="PF00005">
    <property type="entry name" value="ABC_tran"/>
    <property type="match status" value="1"/>
</dbReference>
<keyword evidence="5 10" id="KW-0067">ATP-binding</keyword>
<comment type="similarity">
    <text evidence="8">Belongs to the ABC transporter superfamily. Drug exporter-1 (DrugE1) (TC 3.A.1.105) family.</text>
</comment>
<dbReference type="GO" id="GO:1900753">
    <property type="term" value="P:doxorubicin transport"/>
    <property type="evidence" value="ECO:0007669"/>
    <property type="project" value="InterPro"/>
</dbReference>
<dbReference type="GO" id="GO:0005524">
    <property type="term" value="F:ATP binding"/>
    <property type="evidence" value="ECO:0007669"/>
    <property type="project" value="UniProtKB-KW"/>
</dbReference>
<evidence type="ECO:0000256" key="3">
    <source>
        <dbReference type="ARBA" id="ARBA00022475"/>
    </source>
</evidence>
<comment type="caution">
    <text evidence="10">The sequence shown here is derived from an EMBL/GenBank/DDBJ whole genome shotgun (WGS) entry which is preliminary data.</text>
</comment>
<evidence type="ECO:0000256" key="6">
    <source>
        <dbReference type="ARBA" id="ARBA00022967"/>
    </source>
</evidence>
<dbReference type="Pfam" id="PF13732">
    <property type="entry name" value="DrrA1-3_C"/>
    <property type="match status" value="1"/>
</dbReference>
<keyword evidence="3" id="KW-1003">Cell membrane</keyword>
<dbReference type="EMBL" id="JAVLAQ010000002">
    <property type="protein sequence ID" value="MDT6991608.1"/>
    <property type="molecule type" value="Genomic_DNA"/>
</dbReference>
<dbReference type="InterPro" id="IPR017871">
    <property type="entry name" value="ABC_transporter-like_CS"/>
</dbReference>
<dbReference type="SMART" id="SM00382">
    <property type="entry name" value="AAA"/>
    <property type="match status" value="1"/>
</dbReference>
<dbReference type="Gene3D" id="3.40.50.300">
    <property type="entry name" value="P-loop containing nucleotide triphosphate hydrolases"/>
    <property type="match status" value="1"/>
</dbReference>
<dbReference type="GO" id="GO:0016887">
    <property type="term" value="F:ATP hydrolysis activity"/>
    <property type="evidence" value="ECO:0007669"/>
    <property type="project" value="InterPro"/>
</dbReference>
<dbReference type="PROSITE" id="PS00211">
    <property type="entry name" value="ABC_TRANSPORTER_1"/>
    <property type="match status" value="1"/>
</dbReference>
<keyword evidence="4" id="KW-0547">Nucleotide-binding</keyword>
<dbReference type="RefSeq" id="WP_101873428.1">
    <property type="nucleotide sequence ID" value="NZ_BOUG01000005.1"/>
</dbReference>